<protein>
    <submittedName>
        <fullName evidence="2">Uncharacterized protein</fullName>
    </submittedName>
</protein>
<proteinExistence type="predicted"/>
<evidence type="ECO:0000256" key="1">
    <source>
        <dbReference type="SAM" id="MobiDB-lite"/>
    </source>
</evidence>
<organism evidence="2 3">
    <name type="scientific">Candidatus Corynebacterium avicola</name>
    <dbReference type="NCBI Taxonomy" id="2838527"/>
    <lineage>
        <taxon>Bacteria</taxon>
        <taxon>Bacillati</taxon>
        <taxon>Actinomycetota</taxon>
        <taxon>Actinomycetes</taxon>
        <taxon>Mycobacteriales</taxon>
        <taxon>Corynebacteriaceae</taxon>
        <taxon>Corynebacterium</taxon>
    </lineage>
</organism>
<dbReference type="EMBL" id="DXGC01000097">
    <property type="protein sequence ID" value="HIW92313.1"/>
    <property type="molecule type" value="Genomic_DNA"/>
</dbReference>
<feature type="compositionally biased region" description="Polar residues" evidence="1">
    <location>
        <begin position="139"/>
        <end position="149"/>
    </location>
</feature>
<reference evidence="2" key="2">
    <citation type="submission" date="2021-04" db="EMBL/GenBank/DDBJ databases">
        <authorList>
            <person name="Gilroy R."/>
        </authorList>
    </citation>
    <scope>NUCLEOTIDE SEQUENCE</scope>
    <source>
        <strain evidence="2">CHK32-1732</strain>
    </source>
</reference>
<name>A0A9D1RQG3_9CORY</name>
<feature type="region of interest" description="Disordered" evidence="1">
    <location>
        <begin position="267"/>
        <end position="303"/>
    </location>
</feature>
<dbReference type="Proteomes" id="UP000824190">
    <property type="component" value="Unassembled WGS sequence"/>
</dbReference>
<accession>A0A9D1RQG3</accession>
<sequence>MVATTAAVLLGLGGLTACSSDEEAPAEAPSDVPVAGVSVDVVDPGEGSTSPLTWFSDDSEQQTTFRATRGLEQKTEGATEEDDVPYEERTMEIPLTLSTTTDGEELESEVVAGAPTGDNTDRNDDIATAEGFTMTQAFGQDGRVTSRNYTAPDGATDSARASVEQSFTQMTDLPLVFPTEELGTGAKWTVASQVDDSISMRQTVTYTLVKREGSRIELDVDIDRTPSVRQMAGTDLQVVDSSSDSGGRISVDLRRPVPVSGMVETSTTVTYGEPDSDVTVVQTSRNKSVWEPAPDGTTEENSD</sequence>
<comment type="caution">
    <text evidence="2">The sequence shown here is derived from an EMBL/GenBank/DDBJ whole genome shotgun (WGS) entry which is preliminary data.</text>
</comment>
<evidence type="ECO:0000313" key="2">
    <source>
        <dbReference type="EMBL" id="HIW92313.1"/>
    </source>
</evidence>
<feature type="region of interest" description="Disordered" evidence="1">
    <location>
        <begin position="139"/>
        <end position="160"/>
    </location>
</feature>
<reference evidence="2" key="1">
    <citation type="journal article" date="2021" name="PeerJ">
        <title>Extensive microbial diversity within the chicken gut microbiome revealed by metagenomics and culture.</title>
        <authorList>
            <person name="Gilroy R."/>
            <person name="Ravi A."/>
            <person name="Getino M."/>
            <person name="Pursley I."/>
            <person name="Horton D.L."/>
            <person name="Alikhan N.F."/>
            <person name="Baker D."/>
            <person name="Gharbi K."/>
            <person name="Hall N."/>
            <person name="Watson M."/>
            <person name="Adriaenssens E.M."/>
            <person name="Foster-Nyarko E."/>
            <person name="Jarju S."/>
            <person name="Secka A."/>
            <person name="Antonio M."/>
            <person name="Oren A."/>
            <person name="Chaudhuri R.R."/>
            <person name="La Ragione R."/>
            <person name="Hildebrand F."/>
            <person name="Pallen M.J."/>
        </authorList>
    </citation>
    <scope>NUCLEOTIDE SEQUENCE</scope>
    <source>
        <strain evidence="2">CHK32-1732</strain>
    </source>
</reference>
<evidence type="ECO:0000313" key="3">
    <source>
        <dbReference type="Proteomes" id="UP000824190"/>
    </source>
</evidence>
<dbReference type="AlphaFoldDB" id="A0A9D1RQG3"/>
<gene>
    <name evidence="2" type="ORF">H9870_11710</name>
</gene>